<name>A0AAE3FUB5_9EURY</name>
<keyword evidence="3" id="KW-1185">Reference proteome</keyword>
<dbReference type="Proteomes" id="UP001202674">
    <property type="component" value="Unassembled WGS sequence"/>
</dbReference>
<feature type="compositionally biased region" description="Polar residues" evidence="1">
    <location>
        <begin position="119"/>
        <end position="133"/>
    </location>
</feature>
<sequence length="145" mass="16288">MTVPVDSEKYDDMLRKYRDEEITEAEASEFFGENLEEATGTVVAMRHIDSADDALDELFEMDFDDDDDGEPLAQVLSIARSLRSNEENGYSPEELAEFLEQYDEMRLTSQQFAVAENISDANTAPNEVDATSTDDLSVPDDDLLD</sequence>
<protein>
    <submittedName>
        <fullName evidence="2">Uncharacterized protein</fullName>
    </submittedName>
</protein>
<gene>
    <name evidence="2" type="ORF">AArcSt11_15650</name>
</gene>
<reference evidence="2 3" key="1">
    <citation type="journal article" date="2022" name="Syst. Appl. Microbiol.">
        <title>Natronocalculus amylovorans gen. nov., sp. nov., and Natranaeroarchaeum aerophilus sp. nov., dominant culturable amylolytic natronoarchaea from hypersaline soda lakes in southwestern Siberia.</title>
        <authorList>
            <person name="Sorokin D.Y."/>
            <person name="Elcheninov A.G."/>
            <person name="Khizhniak T.V."/>
            <person name="Koenen M."/>
            <person name="Bale N.J."/>
            <person name="Damste J.S.S."/>
            <person name="Kublanov I.V."/>
        </authorList>
    </citation>
    <scope>NUCLEOTIDE SEQUENCE [LARGE SCALE GENOMIC DNA]</scope>
    <source>
        <strain evidence="2 3">AArc-St1-1</strain>
    </source>
</reference>
<dbReference type="AlphaFoldDB" id="A0AAE3FUB5"/>
<comment type="caution">
    <text evidence="2">The sequence shown here is derived from an EMBL/GenBank/DDBJ whole genome shotgun (WGS) entry which is preliminary data.</text>
</comment>
<dbReference type="RefSeq" id="WP_250598468.1">
    <property type="nucleotide sequence ID" value="NZ_JAKRVY010000012.1"/>
</dbReference>
<organism evidence="2 3">
    <name type="scientific">Natranaeroarchaeum aerophilus</name>
    <dbReference type="NCBI Taxonomy" id="2917711"/>
    <lineage>
        <taxon>Archaea</taxon>
        <taxon>Methanobacteriati</taxon>
        <taxon>Methanobacteriota</taxon>
        <taxon>Stenosarchaea group</taxon>
        <taxon>Halobacteria</taxon>
        <taxon>Halobacteriales</taxon>
        <taxon>Natronoarchaeaceae</taxon>
        <taxon>Natranaeroarchaeum</taxon>
    </lineage>
</organism>
<feature type="region of interest" description="Disordered" evidence="1">
    <location>
        <begin position="117"/>
        <end position="145"/>
    </location>
</feature>
<evidence type="ECO:0000313" key="3">
    <source>
        <dbReference type="Proteomes" id="UP001202674"/>
    </source>
</evidence>
<dbReference type="EMBL" id="JAKRVY010000012">
    <property type="protein sequence ID" value="MCL9815088.1"/>
    <property type="molecule type" value="Genomic_DNA"/>
</dbReference>
<evidence type="ECO:0000313" key="2">
    <source>
        <dbReference type="EMBL" id="MCL9815088.1"/>
    </source>
</evidence>
<proteinExistence type="predicted"/>
<evidence type="ECO:0000256" key="1">
    <source>
        <dbReference type="SAM" id="MobiDB-lite"/>
    </source>
</evidence>
<accession>A0AAE3FUB5</accession>